<protein>
    <submittedName>
        <fullName evidence="5">Glycosyl hydrolase family 26</fullName>
    </submittedName>
</protein>
<dbReference type="AlphaFoldDB" id="A0A1I5L7E9"/>
<evidence type="ECO:0000313" key="5">
    <source>
        <dbReference type="EMBL" id="SFO93093.1"/>
    </source>
</evidence>
<feature type="active site" description="Proton donor" evidence="3">
    <location>
        <position position="125"/>
    </location>
</feature>
<feature type="domain" description="GH26" evidence="4">
    <location>
        <begin position="1"/>
        <end position="296"/>
    </location>
</feature>
<proteinExistence type="inferred from homology"/>
<feature type="active site" description="Nucleophile" evidence="3">
    <location>
        <position position="231"/>
    </location>
</feature>
<evidence type="ECO:0000256" key="2">
    <source>
        <dbReference type="ARBA" id="ARBA00023295"/>
    </source>
</evidence>
<keyword evidence="6" id="KW-1185">Reference proteome</keyword>
<dbReference type="InterPro" id="IPR022790">
    <property type="entry name" value="GH26_dom"/>
</dbReference>
<dbReference type="PROSITE" id="PS51764">
    <property type="entry name" value="GH26"/>
    <property type="match status" value="1"/>
</dbReference>
<evidence type="ECO:0000313" key="6">
    <source>
        <dbReference type="Proteomes" id="UP000198727"/>
    </source>
</evidence>
<organism evidence="5 6">
    <name type="scientific">Amycolatopsis arida</name>
    <dbReference type="NCBI Taxonomy" id="587909"/>
    <lineage>
        <taxon>Bacteria</taxon>
        <taxon>Bacillati</taxon>
        <taxon>Actinomycetota</taxon>
        <taxon>Actinomycetes</taxon>
        <taxon>Pseudonocardiales</taxon>
        <taxon>Pseudonocardiaceae</taxon>
        <taxon>Amycolatopsis</taxon>
    </lineage>
</organism>
<dbReference type="STRING" id="587909.SAMN05421810_101432"/>
<accession>A0A1I5L7E9</accession>
<evidence type="ECO:0000259" key="4">
    <source>
        <dbReference type="PROSITE" id="PS51764"/>
    </source>
</evidence>
<evidence type="ECO:0000256" key="3">
    <source>
        <dbReference type="PROSITE-ProRule" id="PRU01100"/>
    </source>
</evidence>
<dbReference type="InterPro" id="IPR017853">
    <property type="entry name" value="GH"/>
</dbReference>
<reference evidence="6" key="1">
    <citation type="submission" date="2016-10" db="EMBL/GenBank/DDBJ databases">
        <authorList>
            <person name="Varghese N."/>
            <person name="Submissions S."/>
        </authorList>
    </citation>
    <scope>NUCLEOTIDE SEQUENCE [LARGE SCALE GENOMIC DNA]</scope>
    <source>
        <strain evidence="6">CGMCC 4.5579</strain>
    </source>
</reference>
<gene>
    <name evidence="5" type="ORF">SAMN05421810_101432</name>
</gene>
<dbReference type="Gene3D" id="3.20.20.80">
    <property type="entry name" value="Glycosidases"/>
    <property type="match status" value="1"/>
</dbReference>
<dbReference type="SUPFAM" id="SSF51445">
    <property type="entry name" value="(Trans)glycosidases"/>
    <property type="match status" value="1"/>
</dbReference>
<dbReference type="GO" id="GO:0004553">
    <property type="term" value="F:hydrolase activity, hydrolyzing O-glycosyl compounds"/>
    <property type="evidence" value="ECO:0007669"/>
    <property type="project" value="InterPro"/>
</dbReference>
<dbReference type="Proteomes" id="UP000198727">
    <property type="component" value="Unassembled WGS sequence"/>
</dbReference>
<dbReference type="EMBL" id="FOWW01000001">
    <property type="protein sequence ID" value="SFO93093.1"/>
    <property type="molecule type" value="Genomic_DNA"/>
</dbReference>
<evidence type="ECO:0000256" key="1">
    <source>
        <dbReference type="ARBA" id="ARBA00022801"/>
    </source>
</evidence>
<name>A0A1I5L7E9_9PSEU</name>
<dbReference type="OrthoDB" id="9816550at2"/>
<sequence length="296" mass="33349">MGLGRTGTATLAGVLAVVISPAPAPAPAQVAGPLCGASFLPESPNETYQQAFERVNGYYRLESVRVFYTLPKPWPGKVDAGRRPLTVSFKAAPKDILAGRHDAHFRTWFADAPRDVDVNWTYFHEPEDNIARGEFTAADYRAAWRYLHRLAAAAGNPRLHPTLILMDWTVDPRSQRNWRDYYPGDAYVEVLAWDAYNQVTGVTRRYRPAEEIFGRVVAVSRDAGKPFAIAETGSAIAEGDDGRGRAAWLRQVTDYLTRHGARWVQYFDIDFRAQGHSDYRLRDAASQRAWREFCAR</sequence>
<dbReference type="RefSeq" id="WP_092527048.1">
    <property type="nucleotide sequence ID" value="NZ_FOWW01000001.1"/>
</dbReference>
<keyword evidence="1 3" id="KW-0378">Hydrolase</keyword>
<comment type="similarity">
    <text evidence="3">Belongs to the glycosyl hydrolase 26 family.</text>
</comment>
<keyword evidence="2 3" id="KW-0326">Glycosidase</keyword>
<dbReference type="Pfam" id="PF02156">
    <property type="entry name" value="Glyco_hydro_26"/>
    <property type="match status" value="1"/>
</dbReference>